<evidence type="ECO:0000313" key="3">
    <source>
        <dbReference type="Proteomes" id="UP000553632"/>
    </source>
</evidence>
<protein>
    <submittedName>
        <fullName evidence="2">Uncharacterized protein</fullName>
    </submittedName>
</protein>
<proteinExistence type="predicted"/>
<feature type="compositionally biased region" description="Basic and acidic residues" evidence="1">
    <location>
        <begin position="82"/>
        <end position="91"/>
    </location>
</feature>
<dbReference type="AlphaFoldDB" id="A0A7J6SFS8"/>
<organism evidence="2 3">
    <name type="scientific">Perkinsus olseni</name>
    <name type="common">Perkinsus atlanticus</name>
    <dbReference type="NCBI Taxonomy" id="32597"/>
    <lineage>
        <taxon>Eukaryota</taxon>
        <taxon>Sar</taxon>
        <taxon>Alveolata</taxon>
        <taxon>Perkinsozoa</taxon>
        <taxon>Perkinsea</taxon>
        <taxon>Perkinsida</taxon>
        <taxon>Perkinsidae</taxon>
        <taxon>Perkinsus</taxon>
    </lineage>
</organism>
<accession>A0A7J6SFS8</accession>
<comment type="caution">
    <text evidence="2">The sequence shown here is derived from an EMBL/GenBank/DDBJ whole genome shotgun (WGS) entry which is preliminary data.</text>
</comment>
<feature type="region of interest" description="Disordered" evidence="1">
    <location>
        <begin position="71"/>
        <end position="95"/>
    </location>
</feature>
<reference evidence="2 3" key="1">
    <citation type="submission" date="2020-04" db="EMBL/GenBank/DDBJ databases">
        <title>Perkinsus olseni comparative genomics.</title>
        <authorList>
            <person name="Bogema D.R."/>
        </authorList>
    </citation>
    <scope>NUCLEOTIDE SEQUENCE [LARGE SCALE GENOMIC DNA]</scope>
    <source>
        <strain evidence="2 3">ATCC PRA-207</strain>
    </source>
</reference>
<sequence>YKTVRNGTDKVCSTLPLLTDFEVTVREDGGQQVAVVNAKVADEVFQMTRDVRLVWYGETFTRSRKRKSSSEIAVAAKKRSTSRKEPSEEMARSPASDISDFVPDWLLDEELGLDTGWASAPDVGTLWGENSQPKEPVHAHRSPELSLGITEDTIEDEENLNVQAGPPPTHGVAGDGSPAPSSLFPVEFPEDVLDNWLLFPELFSPVNLEPTEDVQ</sequence>
<evidence type="ECO:0000256" key="1">
    <source>
        <dbReference type="SAM" id="MobiDB-lite"/>
    </source>
</evidence>
<name>A0A7J6SFS8_PEROL</name>
<feature type="region of interest" description="Disordered" evidence="1">
    <location>
        <begin position="124"/>
        <end position="183"/>
    </location>
</feature>
<evidence type="ECO:0000313" key="2">
    <source>
        <dbReference type="EMBL" id="KAF4731677.1"/>
    </source>
</evidence>
<keyword evidence="3" id="KW-1185">Reference proteome</keyword>
<feature type="non-terminal residue" evidence="2">
    <location>
        <position position="215"/>
    </location>
</feature>
<dbReference type="Proteomes" id="UP000553632">
    <property type="component" value="Unassembled WGS sequence"/>
</dbReference>
<gene>
    <name evidence="2" type="ORF">FOZ63_031179</name>
</gene>
<dbReference type="EMBL" id="JABANO010018529">
    <property type="protein sequence ID" value="KAF4731677.1"/>
    <property type="molecule type" value="Genomic_DNA"/>
</dbReference>